<evidence type="ECO:0000256" key="1">
    <source>
        <dbReference type="SAM" id="MobiDB-lite"/>
    </source>
</evidence>
<dbReference type="NCBIfam" id="NF008528">
    <property type="entry name" value="PRK11463.1-2"/>
    <property type="match status" value="1"/>
</dbReference>
<feature type="compositionally biased region" description="Basic and acidic residues" evidence="1">
    <location>
        <begin position="134"/>
        <end position="165"/>
    </location>
</feature>
<name>A0A1I3Y5H7_9HYPH</name>
<feature type="transmembrane region" description="Helical" evidence="2">
    <location>
        <begin position="75"/>
        <end position="100"/>
    </location>
</feature>
<gene>
    <name evidence="3" type="ORF">SAMN04488498_104213</name>
</gene>
<accession>A0A1I3Y5H7</accession>
<evidence type="ECO:0000256" key="2">
    <source>
        <dbReference type="SAM" id="Phobius"/>
    </source>
</evidence>
<evidence type="ECO:0000313" key="4">
    <source>
        <dbReference type="Proteomes" id="UP000323300"/>
    </source>
</evidence>
<keyword evidence="2" id="KW-1133">Transmembrane helix</keyword>
<keyword evidence="4" id="KW-1185">Reference proteome</keyword>
<feature type="transmembrane region" description="Helical" evidence="2">
    <location>
        <begin position="32"/>
        <end position="54"/>
    </location>
</feature>
<feature type="region of interest" description="Disordered" evidence="1">
    <location>
        <begin position="128"/>
        <end position="165"/>
    </location>
</feature>
<dbReference type="PANTHER" id="PTHR35335:SF1">
    <property type="entry name" value="UPF0716 PROTEIN FXSA"/>
    <property type="match status" value="1"/>
</dbReference>
<dbReference type="AlphaFoldDB" id="A0A1I3Y5H7"/>
<dbReference type="GO" id="GO:0016020">
    <property type="term" value="C:membrane"/>
    <property type="evidence" value="ECO:0007669"/>
    <property type="project" value="InterPro"/>
</dbReference>
<sequence>MFPLSLILLALPLIEIAVFVLVGSQIGVLPTIGLVILSAVAGGILVRIQGFGILTRIRQQLEAGRDPGRELAHGMMILLAGILLVIPGFVTDILGILLFIPPVRDFGWYLVRDRITVVGGGFGGGRWNQQGGDRSGRKTIDLDADEYSKEGDKTSPWRRLDRDEP</sequence>
<evidence type="ECO:0000313" key="3">
    <source>
        <dbReference type="EMBL" id="SFK26970.1"/>
    </source>
</evidence>
<reference evidence="3 4" key="1">
    <citation type="submission" date="2016-10" db="EMBL/GenBank/DDBJ databases">
        <authorList>
            <person name="Varghese N."/>
            <person name="Submissions S."/>
        </authorList>
    </citation>
    <scope>NUCLEOTIDE SEQUENCE [LARGE SCALE GENOMIC DNA]</scope>
    <source>
        <strain evidence="3 4">DSM 21822</strain>
    </source>
</reference>
<dbReference type="InterPro" id="IPR007313">
    <property type="entry name" value="FxsA"/>
</dbReference>
<dbReference type="OrthoDB" id="9792788at2"/>
<organism evidence="3 4">
    <name type="scientific">Neomesorhizobium albiziae</name>
    <dbReference type="NCBI Taxonomy" id="335020"/>
    <lineage>
        <taxon>Bacteria</taxon>
        <taxon>Pseudomonadati</taxon>
        <taxon>Pseudomonadota</taxon>
        <taxon>Alphaproteobacteria</taxon>
        <taxon>Hyphomicrobiales</taxon>
        <taxon>Phyllobacteriaceae</taxon>
        <taxon>Neomesorhizobium</taxon>
    </lineage>
</organism>
<dbReference type="RefSeq" id="WP_149759889.1">
    <property type="nucleotide sequence ID" value="NZ_BSPE01000007.1"/>
</dbReference>
<dbReference type="EMBL" id="FOSL01000004">
    <property type="protein sequence ID" value="SFK26970.1"/>
    <property type="molecule type" value="Genomic_DNA"/>
</dbReference>
<dbReference type="PANTHER" id="PTHR35335">
    <property type="entry name" value="UPF0716 PROTEIN FXSA"/>
    <property type="match status" value="1"/>
</dbReference>
<dbReference type="Pfam" id="PF04186">
    <property type="entry name" value="FxsA"/>
    <property type="match status" value="1"/>
</dbReference>
<keyword evidence="2" id="KW-0472">Membrane</keyword>
<dbReference type="Proteomes" id="UP000323300">
    <property type="component" value="Unassembled WGS sequence"/>
</dbReference>
<keyword evidence="2" id="KW-0812">Transmembrane</keyword>
<protein>
    <submittedName>
        <fullName evidence="3">UPF0716 protein FxsA</fullName>
    </submittedName>
</protein>
<proteinExistence type="predicted"/>